<dbReference type="InterPro" id="IPR000754">
    <property type="entry name" value="Ribosomal_uS9"/>
</dbReference>
<dbReference type="InterPro" id="IPR023035">
    <property type="entry name" value="Ribosomal_uS9_bac/plastid"/>
</dbReference>
<dbReference type="NCBIfam" id="NF001099">
    <property type="entry name" value="PRK00132.1"/>
    <property type="match status" value="1"/>
</dbReference>
<evidence type="ECO:0000313" key="4">
    <source>
        <dbReference type="EMBL" id="KKM67343.1"/>
    </source>
</evidence>
<protein>
    <recommendedName>
        <fullName evidence="5">30S ribosomal protein S9</fullName>
    </recommendedName>
</protein>
<dbReference type="AlphaFoldDB" id="A0A0F9JCR8"/>
<gene>
    <name evidence="4" type="ORF">LCGC14_1472060</name>
</gene>
<evidence type="ECO:0000256" key="2">
    <source>
        <dbReference type="ARBA" id="ARBA00022980"/>
    </source>
</evidence>
<organism evidence="4">
    <name type="scientific">marine sediment metagenome</name>
    <dbReference type="NCBI Taxonomy" id="412755"/>
    <lineage>
        <taxon>unclassified sequences</taxon>
        <taxon>metagenomes</taxon>
        <taxon>ecological metagenomes</taxon>
    </lineage>
</organism>
<sequence length="132" mass="14713">MADNSGFIWGTGRRKSSVARVRIRKGNGTIIVNRRELDDYFCRDCDKFAVRLPLKTTKKLGSYDVFVNVNGGGSTGQAGATSLGIARALSKSDQTLTESLRNAGLFTRDSRMVERKKYGQKGARKSFQWTKR</sequence>
<dbReference type="PANTHER" id="PTHR21569">
    <property type="entry name" value="RIBOSOMAL PROTEIN S9"/>
    <property type="match status" value="1"/>
</dbReference>
<comment type="caution">
    <text evidence="4">The sequence shown here is derived from an EMBL/GenBank/DDBJ whole genome shotgun (WGS) entry which is preliminary data.</text>
</comment>
<dbReference type="GO" id="GO:0005737">
    <property type="term" value="C:cytoplasm"/>
    <property type="evidence" value="ECO:0007669"/>
    <property type="project" value="UniProtKB-ARBA"/>
</dbReference>
<dbReference type="GO" id="GO:0015935">
    <property type="term" value="C:small ribosomal subunit"/>
    <property type="evidence" value="ECO:0007669"/>
    <property type="project" value="UniProtKB-ARBA"/>
</dbReference>
<dbReference type="Gene3D" id="3.30.230.10">
    <property type="match status" value="1"/>
</dbReference>
<dbReference type="InterPro" id="IPR020568">
    <property type="entry name" value="Ribosomal_Su5_D2-typ_SF"/>
</dbReference>
<dbReference type="InterPro" id="IPR014721">
    <property type="entry name" value="Ribsml_uS5_D2-typ_fold_subgr"/>
</dbReference>
<evidence type="ECO:0000256" key="3">
    <source>
        <dbReference type="ARBA" id="ARBA00023274"/>
    </source>
</evidence>
<evidence type="ECO:0008006" key="5">
    <source>
        <dbReference type="Google" id="ProtNLM"/>
    </source>
</evidence>
<dbReference type="SUPFAM" id="SSF54211">
    <property type="entry name" value="Ribosomal protein S5 domain 2-like"/>
    <property type="match status" value="1"/>
</dbReference>
<dbReference type="InterPro" id="IPR020574">
    <property type="entry name" value="Ribosomal_uS9_CS"/>
</dbReference>
<accession>A0A0F9JCR8</accession>
<dbReference type="Pfam" id="PF00380">
    <property type="entry name" value="Ribosomal_S9"/>
    <property type="match status" value="1"/>
</dbReference>
<evidence type="ECO:0000256" key="1">
    <source>
        <dbReference type="ARBA" id="ARBA00005251"/>
    </source>
</evidence>
<keyword evidence="2" id="KW-0689">Ribosomal protein</keyword>
<proteinExistence type="inferred from homology"/>
<dbReference type="GO" id="GO:0006412">
    <property type="term" value="P:translation"/>
    <property type="evidence" value="ECO:0007669"/>
    <property type="project" value="InterPro"/>
</dbReference>
<reference evidence="4" key="1">
    <citation type="journal article" date="2015" name="Nature">
        <title>Complex archaea that bridge the gap between prokaryotes and eukaryotes.</title>
        <authorList>
            <person name="Spang A."/>
            <person name="Saw J.H."/>
            <person name="Jorgensen S.L."/>
            <person name="Zaremba-Niedzwiedzka K."/>
            <person name="Martijn J."/>
            <person name="Lind A.E."/>
            <person name="van Eijk R."/>
            <person name="Schleper C."/>
            <person name="Guy L."/>
            <person name="Ettema T.J."/>
        </authorList>
    </citation>
    <scope>NUCLEOTIDE SEQUENCE</scope>
</reference>
<dbReference type="HAMAP" id="MF_00532_B">
    <property type="entry name" value="Ribosomal_uS9_B"/>
    <property type="match status" value="1"/>
</dbReference>
<dbReference type="PROSITE" id="PS00360">
    <property type="entry name" value="RIBOSOMAL_S9"/>
    <property type="match status" value="1"/>
</dbReference>
<comment type="similarity">
    <text evidence="1">Belongs to the universal ribosomal protein uS9 family.</text>
</comment>
<dbReference type="GO" id="GO:0003723">
    <property type="term" value="F:RNA binding"/>
    <property type="evidence" value="ECO:0007669"/>
    <property type="project" value="TreeGrafter"/>
</dbReference>
<name>A0A0F9JCR8_9ZZZZ</name>
<dbReference type="PANTHER" id="PTHR21569:SF1">
    <property type="entry name" value="SMALL RIBOSOMAL SUBUNIT PROTEIN US9M"/>
    <property type="match status" value="1"/>
</dbReference>
<dbReference type="FunFam" id="3.30.230.10:FF:000001">
    <property type="entry name" value="30S ribosomal protein S9"/>
    <property type="match status" value="1"/>
</dbReference>
<keyword evidence="3" id="KW-0687">Ribonucleoprotein</keyword>
<dbReference type="EMBL" id="LAZR01010364">
    <property type="protein sequence ID" value="KKM67343.1"/>
    <property type="molecule type" value="Genomic_DNA"/>
</dbReference>
<dbReference type="GO" id="GO:0003735">
    <property type="term" value="F:structural constituent of ribosome"/>
    <property type="evidence" value="ECO:0007669"/>
    <property type="project" value="InterPro"/>
</dbReference>